<reference evidence="1 2" key="1">
    <citation type="journal article" date="2019" name="Int. J. Syst. Evol. Microbiol.">
        <title>The Global Catalogue of Microorganisms (GCM) 10K type strain sequencing project: providing services to taxonomists for standard genome sequencing and annotation.</title>
        <authorList>
            <consortium name="The Broad Institute Genomics Platform"/>
            <consortium name="The Broad Institute Genome Sequencing Center for Infectious Disease"/>
            <person name="Wu L."/>
            <person name="Ma J."/>
        </authorList>
    </citation>
    <scope>NUCLEOTIDE SEQUENCE [LARGE SCALE GENOMIC DNA]</scope>
    <source>
        <strain evidence="1 2">JCM 11813</strain>
    </source>
</reference>
<evidence type="ECO:0000313" key="1">
    <source>
        <dbReference type="EMBL" id="GAA1161482.1"/>
    </source>
</evidence>
<protein>
    <recommendedName>
        <fullName evidence="3">Peptidase M43 pregnancy-associated plasma-A domain-containing protein</fullName>
    </recommendedName>
</protein>
<keyword evidence="2" id="KW-1185">Reference proteome</keyword>
<name>A0ABN1UPS0_9ACTN</name>
<accession>A0ABN1UPS0</accession>
<dbReference type="EMBL" id="BAAAJE010000029">
    <property type="protein sequence ID" value="GAA1161482.1"/>
    <property type="molecule type" value="Genomic_DNA"/>
</dbReference>
<dbReference type="Proteomes" id="UP001499979">
    <property type="component" value="Unassembled WGS sequence"/>
</dbReference>
<organism evidence="1 2">
    <name type="scientific">Nocardioides aquiterrae</name>
    <dbReference type="NCBI Taxonomy" id="203799"/>
    <lineage>
        <taxon>Bacteria</taxon>
        <taxon>Bacillati</taxon>
        <taxon>Actinomycetota</taxon>
        <taxon>Actinomycetes</taxon>
        <taxon>Propionibacteriales</taxon>
        <taxon>Nocardioidaceae</taxon>
        <taxon>Nocardioides</taxon>
    </lineage>
</organism>
<comment type="caution">
    <text evidence="1">The sequence shown here is derived from an EMBL/GenBank/DDBJ whole genome shotgun (WGS) entry which is preliminary data.</text>
</comment>
<evidence type="ECO:0000313" key="2">
    <source>
        <dbReference type="Proteomes" id="UP001499979"/>
    </source>
</evidence>
<sequence length="414" mass="43885">MARLGSGATDGAARRTKERARLVAVAVTCSLLLGPLLALLQPPPASARYPEPAGPRGQAAADPYARFRLPASARRGSVAPPLWYERSNGAPGWTERWVYPDLPVACYQPAAAGGTSASAWQVLWVRPSGERSTLAPKLANARMALRAAGSVFPASAGRFFGSDADLYRDSLSPRWVTTDDCRISVREVPAPADVYDRGPWATSDGGLRDWLVAQGFSEPNRKYVVLLQRTPRYATGDNPESGWQPHAEDYAASLGDSDPSLDNAANYNSFLFVAVGGLPKRPDPAMADWYGPTIAHEMAHALGALAPGAPHANPSNPGHPSDCNDILCYGDGYPGERYDVGCGGVRAGSGLAASRLDCNQDDYFSAAGGPPWAPVAEGAWTAQRWSISHSSFLYGNPQPTAAQLAAHPTPVHSP</sequence>
<proteinExistence type="predicted"/>
<evidence type="ECO:0008006" key="3">
    <source>
        <dbReference type="Google" id="ProtNLM"/>
    </source>
</evidence>
<gene>
    <name evidence="1" type="ORF">GCM10009606_44320</name>
</gene>